<dbReference type="STRING" id="933084.A0A067PXX5"/>
<evidence type="ECO:0000313" key="3">
    <source>
        <dbReference type="Proteomes" id="UP000027265"/>
    </source>
</evidence>
<proteinExistence type="predicted"/>
<dbReference type="PANTHER" id="PTHR13211">
    <property type="entry name" value="TELOMERASE CAJAL BODY PROTEIN 1"/>
    <property type="match status" value="1"/>
</dbReference>
<feature type="compositionally biased region" description="Polar residues" evidence="1">
    <location>
        <begin position="1"/>
        <end position="10"/>
    </location>
</feature>
<protein>
    <recommendedName>
        <fullName evidence="4">Anaphase-promoting complex subunit 4 WD40 domain-containing protein</fullName>
    </recommendedName>
</protein>
<accession>A0A067PXX5</accession>
<sequence length="495" mass="54159">MSADNAQPVDTTMGYDPSQTWSPPVYDPSKLPRRVFSTTIGMSSDPPPESDHNFARAAKWSPDGSVVLAQCENRSFRILDVTQQIAPPGNASSQSGEEASTSASTSNSSPPSFSRTYEQAAPILDFLWYPTASPYDPASYCFVASVRECPVKLYDAMDGRLRASYKIVDHRERQIAPHSLAFNVSASKLYCGFEDAIEVFDLHSPGEGTRLQTTPSKKTKDGLKGIISALAFYPSYELGYFAAGSLSPSSATSSNIALFSESTGEKAIGYLGLDGNGGGVRASVTQLQFNPAKPQLLYASFRRTGLIYAWDLRGNMSIPIQQFRKNDDGRRETSDTNQKMRFDVDIGGKWLAVGDQKGDISFFDLDRQEVEIDAETVPERGPNTTFYAHDDGIGSVAFHPLQSLLLSVSGSRHFHHDEKPKLPHDNLAGSVQPSSPNRPDREFDDSDASSSSSSSSSSTESEAEEETRPVIRKRIRPHPFTLDSSVKIWSFDASV</sequence>
<organism evidence="2 3">
    <name type="scientific">Jaapia argillacea MUCL 33604</name>
    <dbReference type="NCBI Taxonomy" id="933084"/>
    <lineage>
        <taxon>Eukaryota</taxon>
        <taxon>Fungi</taxon>
        <taxon>Dikarya</taxon>
        <taxon>Basidiomycota</taxon>
        <taxon>Agaricomycotina</taxon>
        <taxon>Agaricomycetes</taxon>
        <taxon>Agaricomycetidae</taxon>
        <taxon>Jaapiales</taxon>
        <taxon>Jaapiaceae</taxon>
        <taxon>Jaapia</taxon>
    </lineage>
</organism>
<dbReference type="FunCoup" id="A0A067PXX5">
    <property type="interactions" value="507"/>
</dbReference>
<evidence type="ECO:0000256" key="1">
    <source>
        <dbReference type="SAM" id="MobiDB-lite"/>
    </source>
</evidence>
<feature type="region of interest" description="Disordered" evidence="1">
    <location>
        <begin position="412"/>
        <end position="476"/>
    </location>
</feature>
<dbReference type="Gene3D" id="2.130.10.10">
    <property type="entry name" value="YVTN repeat-like/Quinoprotein amine dehydrogenase"/>
    <property type="match status" value="2"/>
</dbReference>
<dbReference type="InParanoid" id="A0A067PXX5"/>
<feature type="region of interest" description="Disordered" evidence="1">
    <location>
        <begin position="1"/>
        <end position="54"/>
    </location>
</feature>
<feature type="compositionally biased region" description="Low complexity" evidence="1">
    <location>
        <begin position="448"/>
        <end position="460"/>
    </location>
</feature>
<name>A0A067PXX5_9AGAM</name>
<gene>
    <name evidence="2" type="ORF">JAAARDRAFT_36912</name>
</gene>
<keyword evidence="3" id="KW-1185">Reference proteome</keyword>
<feature type="compositionally biased region" description="Basic and acidic residues" evidence="1">
    <location>
        <begin position="415"/>
        <end position="424"/>
    </location>
</feature>
<dbReference type="Proteomes" id="UP000027265">
    <property type="component" value="Unassembled WGS sequence"/>
</dbReference>
<reference evidence="3" key="1">
    <citation type="journal article" date="2014" name="Proc. Natl. Acad. Sci. U.S.A.">
        <title>Extensive sampling of basidiomycete genomes demonstrates inadequacy of the white-rot/brown-rot paradigm for wood decay fungi.</title>
        <authorList>
            <person name="Riley R."/>
            <person name="Salamov A.A."/>
            <person name="Brown D.W."/>
            <person name="Nagy L.G."/>
            <person name="Floudas D."/>
            <person name="Held B.W."/>
            <person name="Levasseur A."/>
            <person name="Lombard V."/>
            <person name="Morin E."/>
            <person name="Otillar R."/>
            <person name="Lindquist E.A."/>
            <person name="Sun H."/>
            <person name="LaButti K.M."/>
            <person name="Schmutz J."/>
            <person name="Jabbour D."/>
            <person name="Luo H."/>
            <person name="Baker S.E."/>
            <person name="Pisabarro A.G."/>
            <person name="Walton J.D."/>
            <person name="Blanchette R.A."/>
            <person name="Henrissat B."/>
            <person name="Martin F."/>
            <person name="Cullen D."/>
            <person name="Hibbett D.S."/>
            <person name="Grigoriev I.V."/>
        </authorList>
    </citation>
    <scope>NUCLEOTIDE SEQUENCE [LARGE SCALE GENOMIC DNA]</scope>
    <source>
        <strain evidence="3">MUCL 33604</strain>
    </source>
</reference>
<evidence type="ECO:0008006" key="4">
    <source>
        <dbReference type="Google" id="ProtNLM"/>
    </source>
</evidence>
<dbReference type="InterPro" id="IPR015943">
    <property type="entry name" value="WD40/YVTN_repeat-like_dom_sf"/>
</dbReference>
<dbReference type="OrthoDB" id="239865at2759"/>
<dbReference type="SUPFAM" id="SSF50978">
    <property type="entry name" value="WD40 repeat-like"/>
    <property type="match status" value="1"/>
</dbReference>
<dbReference type="EMBL" id="KL197723">
    <property type="protein sequence ID" value="KDQ56127.1"/>
    <property type="molecule type" value="Genomic_DNA"/>
</dbReference>
<dbReference type="InterPro" id="IPR051150">
    <property type="entry name" value="SWT21/TCAB1_mRNA_Telomere"/>
</dbReference>
<feature type="region of interest" description="Disordered" evidence="1">
    <location>
        <begin position="85"/>
        <end position="114"/>
    </location>
</feature>
<dbReference type="PANTHER" id="PTHR13211:SF0">
    <property type="entry name" value="TELOMERASE CAJAL BODY PROTEIN 1"/>
    <property type="match status" value="1"/>
</dbReference>
<dbReference type="AlphaFoldDB" id="A0A067PXX5"/>
<evidence type="ECO:0000313" key="2">
    <source>
        <dbReference type="EMBL" id="KDQ56127.1"/>
    </source>
</evidence>
<feature type="compositionally biased region" description="Low complexity" evidence="1">
    <location>
        <begin position="92"/>
        <end position="114"/>
    </location>
</feature>
<dbReference type="HOGENOM" id="CLU_022731_3_1_1"/>
<dbReference type="InterPro" id="IPR036322">
    <property type="entry name" value="WD40_repeat_dom_sf"/>
</dbReference>